<dbReference type="Proteomes" id="UP000248606">
    <property type="component" value="Unassembled WGS sequence"/>
</dbReference>
<evidence type="ECO:0000313" key="3">
    <source>
        <dbReference type="Proteomes" id="UP000248606"/>
    </source>
</evidence>
<comment type="caution">
    <text evidence="2">The sequence shown here is derived from an EMBL/GenBank/DDBJ whole genome shotgun (WGS) entry which is preliminary data.</text>
</comment>
<sequence>MSTRSSYPSQSAQASRSAQAMRSTSAQQYGPAQVPLPARPLARALLLALQSWPGITNDECATGWAGALRSVCTRPALIAVTGDGFGVTPPTNGSKTRPPVVVVAQYLQKHLVRELAAQQPTEVVSGYRGDTPVMSPASSLSAQCIPAATFKAGVYGLWQSGGKSALSPRQRVGEWPDLVVQVGIAPPLPQDYPVPLVLAPVDWSDPEIAAHTLALRCARELSTERSVLLAMNAAAGSGFQTETLELMLRRTNG</sequence>
<dbReference type="EMBL" id="QFOZ01000009">
    <property type="protein sequence ID" value="PZP88618.1"/>
    <property type="molecule type" value="Genomic_DNA"/>
</dbReference>
<dbReference type="AlphaFoldDB" id="A0A2W5IBD9"/>
<reference evidence="2 3" key="1">
    <citation type="submission" date="2017-08" db="EMBL/GenBank/DDBJ databases">
        <title>Infants hospitalized years apart are colonized by the same room-sourced microbial strains.</title>
        <authorList>
            <person name="Brooks B."/>
            <person name="Olm M.R."/>
            <person name="Firek B.A."/>
            <person name="Baker R."/>
            <person name="Thomas B.C."/>
            <person name="Morowitz M.J."/>
            <person name="Banfield J.F."/>
        </authorList>
    </citation>
    <scope>NUCLEOTIDE SEQUENCE [LARGE SCALE GENOMIC DNA]</scope>
    <source>
        <strain evidence="2">S2_006_000_R1_57</strain>
    </source>
</reference>
<organism evidence="2 3">
    <name type="scientific">Lawsonella clevelandensis</name>
    <dbReference type="NCBI Taxonomy" id="1528099"/>
    <lineage>
        <taxon>Bacteria</taxon>
        <taxon>Bacillati</taxon>
        <taxon>Actinomycetota</taxon>
        <taxon>Actinomycetes</taxon>
        <taxon>Mycobacteriales</taxon>
        <taxon>Lawsonellaceae</taxon>
        <taxon>Lawsonella</taxon>
    </lineage>
</organism>
<protein>
    <submittedName>
        <fullName evidence="2">Uncharacterized protein</fullName>
    </submittedName>
</protein>
<feature type="region of interest" description="Disordered" evidence="1">
    <location>
        <begin position="1"/>
        <end position="32"/>
    </location>
</feature>
<gene>
    <name evidence="2" type="ORF">DI579_05720</name>
</gene>
<name>A0A2W5IBD9_9ACTN</name>
<feature type="compositionally biased region" description="Low complexity" evidence="1">
    <location>
        <begin position="1"/>
        <end position="28"/>
    </location>
</feature>
<evidence type="ECO:0000313" key="2">
    <source>
        <dbReference type="EMBL" id="PZP88618.1"/>
    </source>
</evidence>
<dbReference type="RefSeq" id="WP_290598684.1">
    <property type="nucleotide sequence ID" value="NZ_CAKZIO010000013.1"/>
</dbReference>
<accession>A0A2W5IBD9</accession>
<evidence type="ECO:0000256" key="1">
    <source>
        <dbReference type="SAM" id="MobiDB-lite"/>
    </source>
</evidence>
<proteinExistence type="predicted"/>